<feature type="transmembrane region" description="Helical" evidence="1">
    <location>
        <begin position="44"/>
        <end position="69"/>
    </location>
</feature>
<reference evidence="2 3" key="1">
    <citation type="submission" date="2010-12" db="EMBL/GenBank/DDBJ databases">
        <authorList>
            <person name="Muzny D."/>
            <person name="Qin X."/>
            <person name="Buhay C."/>
            <person name="Dugan-Rocha S."/>
            <person name="Ding Y."/>
            <person name="Chen G."/>
            <person name="Hawes A."/>
            <person name="Holder M."/>
            <person name="Jhangiani S."/>
            <person name="Johnson A."/>
            <person name="Khan Z."/>
            <person name="Li Z."/>
            <person name="Liu W."/>
            <person name="Liu X."/>
            <person name="Perez L."/>
            <person name="Shen H."/>
            <person name="Wang Q."/>
            <person name="Watt J."/>
            <person name="Xi L."/>
            <person name="Xin Y."/>
            <person name="Zhou J."/>
            <person name="Deng J."/>
            <person name="Jiang H."/>
            <person name="Liu Y."/>
            <person name="Qu J."/>
            <person name="Song X.-Z."/>
            <person name="Zhang L."/>
            <person name="Villasana D."/>
            <person name="Johnson A."/>
            <person name="Liu J."/>
            <person name="Liyanage D."/>
            <person name="Lorensuhewa L."/>
            <person name="Robinson T."/>
            <person name="Song A."/>
            <person name="Song B.-B."/>
            <person name="Dinh H."/>
            <person name="Thornton R."/>
            <person name="Coyle M."/>
            <person name="Francisco L."/>
            <person name="Jackson L."/>
            <person name="Javaid M."/>
            <person name="Korchina V."/>
            <person name="Kovar C."/>
            <person name="Mata R."/>
            <person name="Mathew T."/>
            <person name="Ngo R."/>
            <person name="Nguyen L."/>
            <person name="Nguyen N."/>
            <person name="Okwuonu G."/>
            <person name="Ongeri F."/>
            <person name="Pham C."/>
            <person name="Simmons D."/>
            <person name="Wilczek-Boney K."/>
            <person name="Hale W."/>
            <person name="Jakkamsetti A."/>
            <person name="Pham P."/>
            <person name="Ruth R."/>
            <person name="San Lucas F."/>
            <person name="Warren J."/>
            <person name="Zhang J."/>
            <person name="Zhao Z."/>
            <person name="Zhou C."/>
            <person name="Zhu D."/>
            <person name="Lee S."/>
            <person name="Bess C."/>
            <person name="Blankenburg K."/>
            <person name="Forbes L."/>
            <person name="Fu Q."/>
            <person name="Gubbala S."/>
            <person name="Hirani K."/>
            <person name="Jayaseelan J.C."/>
            <person name="Lara F."/>
            <person name="Munidasa M."/>
            <person name="Palculict T."/>
            <person name="Patil S."/>
            <person name="Pu L.-L."/>
            <person name="Saada N."/>
            <person name="Tang L."/>
            <person name="Weissenberger G."/>
            <person name="Zhu Y."/>
            <person name="Hemphill L."/>
            <person name="Shang Y."/>
            <person name="Youmans B."/>
            <person name="Ayvaz T."/>
            <person name="Ross M."/>
            <person name="Santibanez J."/>
            <person name="Aqrawi P."/>
            <person name="Gross S."/>
            <person name="Joshi V."/>
            <person name="Fowler G."/>
            <person name="Nazareth L."/>
            <person name="Reid J."/>
            <person name="Worley K."/>
            <person name="Petrosino J."/>
            <person name="Highlander S."/>
            <person name="Gibbs R."/>
        </authorList>
    </citation>
    <scope>NUCLEOTIDE SEQUENCE [LARGE SCALE GENOMIC DNA]</scope>
    <source>
        <strain evidence="2 3">DSM 10105</strain>
    </source>
</reference>
<gene>
    <name evidence="2" type="ORF">HMPREF0620_0721</name>
</gene>
<evidence type="ECO:0000256" key="1">
    <source>
        <dbReference type="SAM" id="Phobius"/>
    </source>
</evidence>
<dbReference type="RefSeq" id="WP_006289100.1">
    <property type="nucleotide sequence ID" value="NZ_AP012333.1"/>
</dbReference>
<feature type="transmembrane region" description="Helical" evidence="1">
    <location>
        <begin position="149"/>
        <end position="169"/>
    </location>
</feature>
<dbReference type="HOGENOM" id="CLU_101680_0_0_11"/>
<keyword evidence="1" id="KW-0812">Transmembrane</keyword>
<protein>
    <recommendedName>
        <fullName evidence="4">DUF1294 domain-containing protein</fullName>
    </recommendedName>
</protein>
<feature type="transmembrane region" description="Helical" evidence="1">
    <location>
        <begin position="181"/>
        <end position="201"/>
    </location>
</feature>
<dbReference type="Proteomes" id="UP000004946">
    <property type="component" value="Chromosome"/>
</dbReference>
<dbReference type="AlphaFoldDB" id="E6K1N5"/>
<dbReference type="PATRIC" id="fig|864564.6.peg.991"/>
<dbReference type="InterPro" id="IPR010718">
    <property type="entry name" value="DUF1294"/>
</dbReference>
<feature type="transmembrane region" description="Helical" evidence="1">
    <location>
        <begin position="75"/>
        <end position="98"/>
    </location>
</feature>
<evidence type="ECO:0000313" key="2">
    <source>
        <dbReference type="EMBL" id="EFT83716.1"/>
    </source>
</evidence>
<organism evidence="2 3">
    <name type="scientific">Parascardovia denticolens DSM 10105 = JCM 12538</name>
    <dbReference type="NCBI Taxonomy" id="864564"/>
    <lineage>
        <taxon>Bacteria</taxon>
        <taxon>Bacillati</taxon>
        <taxon>Actinomycetota</taxon>
        <taxon>Actinomycetes</taxon>
        <taxon>Bifidobacteriales</taxon>
        <taxon>Bifidobacteriaceae</taxon>
        <taxon>Parascardovia</taxon>
    </lineage>
</organism>
<keyword evidence="1" id="KW-1133">Transmembrane helix</keyword>
<sequence length="206" mass="22223">MHGFLGLDGFQIYLIAVNALSFLAYAVTSLIVRAKGEGSQGEEVGLAFSSLAAVAGGGLGLFIAFLIWLRKVSKNNVAIFFLSLEMVIVWILVLLNVYGPVRFGFSQLIQAVGHRDHKILGIYLLVVNLVTLCLFIIDKKRAEKGESRIPEAALLGLCLAGGALGGLIGMYSVRHKTKKSYFTFGVPFKLALGLVVIAYLMQCGLV</sequence>
<keyword evidence="3" id="KW-1185">Reference proteome</keyword>
<name>E6K1N5_PARDN</name>
<evidence type="ECO:0008006" key="4">
    <source>
        <dbReference type="Google" id="ProtNLM"/>
    </source>
</evidence>
<dbReference type="EMBL" id="AEON01000001">
    <property type="protein sequence ID" value="EFT83716.1"/>
    <property type="molecule type" value="Genomic_DNA"/>
</dbReference>
<dbReference type="KEGG" id="pdo:PSDT_0907"/>
<feature type="transmembrane region" description="Helical" evidence="1">
    <location>
        <begin position="12"/>
        <end position="32"/>
    </location>
</feature>
<proteinExistence type="predicted"/>
<accession>E6K1N5</accession>
<dbReference type="eggNOG" id="COG3326">
    <property type="taxonomic scope" value="Bacteria"/>
</dbReference>
<keyword evidence="1" id="KW-0472">Membrane</keyword>
<comment type="caution">
    <text evidence="2">The sequence shown here is derived from an EMBL/GenBank/DDBJ whole genome shotgun (WGS) entry which is preliminary data.</text>
</comment>
<feature type="transmembrane region" description="Helical" evidence="1">
    <location>
        <begin position="119"/>
        <end position="137"/>
    </location>
</feature>
<dbReference type="Pfam" id="PF06961">
    <property type="entry name" value="DUF1294"/>
    <property type="match status" value="1"/>
</dbReference>
<evidence type="ECO:0000313" key="3">
    <source>
        <dbReference type="Proteomes" id="UP000004946"/>
    </source>
</evidence>